<evidence type="ECO:0000313" key="8">
    <source>
        <dbReference type="EMBL" id="KAK2729069.1"/>
    </source>
</evidence>
<feature type="binding site" description="axial binding residue" evidence="5">
    <location>
        <position position="472"/>
    </location>
    <ligand>
        <name>heme</name>
        <dbReference type="ChEBI" id="CHEBI:30413"/>
    </ligand>
    <ligandPart>
        <name>Fe</name>
        <dbReference type="ChEBI" id="CHEBI:18248"/>
    </ligandPart>
</feature>
<dbReference type="GO" id="GO:0005506">
    <property type="term" value="F:iron ion binding"/>
    <property type="evidence" value="ECO:0007669"/>
    <property type="project" value="InterPro"/>
</dbReference>
<comment type="caution">
    <text evidence="8">The sequence shown here is derived from an EMBL/GenBank/DDBJ whole genome shotgun (WGS) entry which is preliminary data.</text>
</comment>
<name>A0AAD9XVS9_COLKA</name>
<keyword evidence="7" id="KW-1133">Transmembrane helix</keyword>
<organism evidence="8 9">
    <name type="scientific">Colletotrichum kahawae</name>
    <name type="common">Coffee berry disease fungus</name>
    <dbReference type="NCBI Taxonomy" id="34407"/>
    <lineage>
        <taxon>Eukaryota</taxon>
        <taxon>Fungi</taxon>
        <taxon>Dikarya</taxon>
        <taxon>Ascomycota</taxon>
        <taxon>Pezizomycotina</taxon>
        <taxon>Sordariomycetes</taxon>
        <taxon>Hypocreomycetidae</taxon>
        <taxon>Glomerellales</taxon>
        <taxon>Glomerellaceae</taxon>
        <taxon>Colletotrichum</taxon>
        <taxon>Colletotrichum gloeosporioides species complex</taxon>
    </lineage>
</organism>
<dbReference type="InterPro" id="IPR036396">
    <property type="entry name" value="Cyt_P450_sf"/>
</dbReference>
<evidence type="ECO:0000256" key="4">
    <source>
        <dbReference type="ARBA" id="ARBA00023004"/>
    </source>
</evidence>
<dbReference type="GO" id="GO:0004497">
    <property type="term" value="F:monooxygenase activity"/>
    <property type="evidence" value="ECO:0007669"/>
    <property type="project" value="UniProtKB-KW"/>
</dbReference>
<evidence type="ECO:0000256" key="1">
    <source>
        <dbReference type="ARBA" id="ARBA00010617"/>
    </source>
</evidence>
<evidence type="ECO:0000256" key="3">
    <source>
        <dbReference type="ARBA" id="ARBA00023002"/>
    </source>
</evidence>
<dbReference type="InterPro" id="IPR001128">
    <property type="entry name" value="Cyt_P450"/>
</dbReference>
<dbReference type="PROSITE" id="PS00086">
    <property type="entry name" value="CYTOCHROME_P450"/>
    <property type="match status" value="1"/>
</dbReference>
<keyword evidence="7" id="KW-0812">Transmembrane</keyword>
<evidence type="ECO:0000256" key="6">
    <source>
        <dbReference type="RuleBase" id="RU000461"/>
    </source>
</evidence>
<evidence type="ECO:0000256" key="7">
    <source>
        <dbReference type="SAM" id="Phobius"/>
    </source>
</evidence>
<keyword evidence="9" id="KW-1185">Reference proteome</keyword>
<keyword evidence="6" id="KW-0503">Monooxygenase</keyword>
<proteinExistence type="inferred from homology"/>
<dbReference type="SUPFAM" id="SSF48264">
    <property type="entry name" value="Cytochrome P450"/>
    <property type="match status" value="1"/>
</dbReference>
<keyword evidence="5 6" id="KW-0349">Heme</keyword>
<keyword evidence="4 5" id="KW-0408">Iron</keyword>
<dbReference type="Pfam" id="PF00067">
    <property type="entry name" value="p450"/>
    <property type="match status" value="1"/>
</dbReference>
<dbReference type="PANTHER" id="PTHR46300:SF5">
    <property type="entry name" value="CYTOCHROME P450"/>
    <property type="match status" value="1"/>
</dbReference>
<dbReference type="EMBL" id="VYYT01000843">
    <property type="protein sequence ID" value="KAK2729069.1"/>
    <property type="molecule type" value="Genomic_DNA"/>
</dbReference>
<dbReference type="InterPro" id="IPR002401">
    <property type="entry name" value="Cyt_P450_E_grp-I"/>
</dbReference>
<dbReference type="AlphaFoldDB" id="A0AAD9XVS9"/>
<evidence type="ECO:0000256" key="5">
    <source>
        <dbReference type="PIRSR" id="PIRSR602401-1"/>
    </source>
</evidence>
<dbReference type="Proteomes" id="UP001281614">
    <property type="component" value="Unassembled WGS sequence"/>
</dbReference>
<comment type="similarity">
    <text evidence="1 6">Belongs to the cytochrome P450 family.</text>
</comment>
<comment type="cofactor">
    <cofactor evidence="5">
        <name>heme</name>
        <dbReference type="ChEBI" id="CHEBI:30413"/>
    </cofactor>
</comment>
<dbReference type="PRINTS" id="PR00463">
    <property type="entry name" value="EP450I"/>
</dbReference>
<gene>
    <name evidence="8" type="ORF">CKAH01_10508</name>
</gene>
<keyword evidence="2 5" id="KW-0479">Metal-binding</keyword>
<keyword evidence="3 6" id="KW-0560">Oxidoreductase</keyword>
<accession>A0AAD9XVS9</accession>
<dbReference type="InterPro" id="IPR050364">
    <property type="entry name" value="Cytochrome_P450_fung"/>
</dbReference>
<dbReference type="GO" id="GO:0020037">
    <property type="term" value="F:heme binding"/>
    <property type="evidence" value="ECO:0007669"/>
    <property type="project" value="InterPro"/>
</dbReference>
<dbReference type="GO" id="GO:0016705">
    <property type="term" value="F:oxidoreductase activity, acting on paired donors, with incorporation or reduction of molecular oxygen"/>
    <property type="evidence" value="ECO:0007669"/>
    <property type="project" value="InterPro"/>
</dbReference>
<evidence type="ECO:0000256" key="2">
    <source>
        <dbReference type="ARBA" id="ARBA00022723"/>
    </source>
</evidence>
<protein>
    <submittedName>
        <fullName evidence="8">Cytochrome p450</fullName>
    </submittedName>
</protein>
<sequence length="553" mass="62545">MGGTTAESPVVGMVVANLALAILGAVILGIVVCIRRKGKSMARLPPQPPATPILGHLPELIRENKTRTWHLRLNEWARTYGPIFGVGSGYIVDYYINSDVMVKEIFDKKSAQTADRPTWIMSSTILNNDFNVLFLKASDPTWKNQRKVINQLVTNLQKADEIIPLLEYETLKFLHENAVDATGGLAAARLYQAIGRYTYSAFATAFMGMDIPDTNDAVIPFIMEAETQIISMNIIDLMPSLGKLPMFLKPWERKGRARYRRDLAWAMKRLEAAQDRLKKGDPSVENAFWGSVLRSNDLRGMSCKEEVAILGLSLIVGAADTSRMTTWTFLEAMMMFPEVQAKAREDIGTLFDITSYEHRVVGERMPVYDDLKSIPYIRMMMKELWRWRPPVALGHPHITARDLQVGEYCLPKGARLHINAYAISHDPARHEDPERFWPERFKDDESTTMESMNSQDPTKRDHFAFGAGRRGCPGYHVAERSFVITMMRILWAFDITPAPGTKSTLEFADYAGELPGNPAEDMPVKLTYRSESRKKIIAETFERETAARPAMIM</sequence>
<dbReference type="InterPro" id="IPR017972">
    <property type="entry name" value="Cyt_P450_CS"/>
</dbReference>
<evidence type="ECO:0000313" key="9">
    <source>
        <dbReference type="Proteomes" id="UP001281614"/>
    </source>
</evidence>
<reference evidence="8" key="1">
    <citation type="submission" date="2023-02" db="EMBL/GenBank/DDBJ databases">
        <title>Colletotrichum kahawae CIFC_Que2 genome sequencing and assembly.</title>
        <authorList>
            <person name="Baroncelli R."/>
        </authorList>
    </citation>
    <scope>NUCLEOTIDE SEQUENCE</scope>
    <source>
        <strain evidence="8">CIFC_Que2</strain>
    </source>
</reference>
<keyword evidence="7" id="KW-0472">Membrane</keyword>
<dbReference type="PANTHER" id="PTHR46300">
    <property type="entry name" value="P450, PUTATIVE (EUROFUNG)-RELATED-RELATED"/>
    <property type="match status" value="1"/>
</dbReference>
<feature type="transmembrane region" description="Helical" evidence="7">
    <location>
        <begin position="12"/>
        <end position="34"/>
    </location>
</feature>
<dbReference type="Gene3D" id="1.10.630.10">
    <property type="entry name" value="Cytochrome P450"/>
    <property type="match status" value="1"/>
</dbReference>